<evidence type="ECO:0000313" key="1">
    <source>
        <dbReference type="EMBL" id="KQB55238.1"/>
    </source>
</evidence>
<gene>
    <name evidence="1" type="ORF">AQS70_19165</name>
</gene>
<accession>A0A0Q0XCG6</accession>
<reference evidence="1 2" key="1">
    <citation type="submission" date="2015-10" db="EMBL/GenBank/DDBJ databases">
        <title>Pseudomonas helleri sp. nov. and Pseudomonas weihenstephanensis sp. nov., isolated from raw cows milk.</title>
        <authorList>
            <person name="Von Neubeck M."/>
            <person name="Huptas C."/>
            <person name="Wenning M."/>
            <person name="Scherer S."/>
        </authorList>
    </citation>
    <scope>NUCLEOTIDE SEQUENCE [LARGE SCALE GENOMIC DNA]</scope>
    <source>
        <strain evidence="1 2">BSTT44</strain>
    </source>
</reference>
<sequence length="84" mass="9232">MNSQDLGPNASSPFELIVFVLGQHQHEVKAHKSPQEFMNMRFAPPLKGLLATSNAHADLSCSDPDPWYTFSGIEALTCLCSDQL</sequence>
<keyword evidence="2" id="KW-1185">Reference proteome</keyword>
<protein>
    <submittedName>
        <fullName evidence="1">Uncharacterized protein</fullName>
    </submittedName>
</protein>
<name>A0A0Q0XCG6_9PSED</name>
<organism evidence="1 2">
    <name type="scientific">Pseudomonas endophytica</name>
    <dbReference type="NCBI Taxonomy" id="1563157"/>
    <lineage>
        <taxon>Bacteria</taxon>
        <taxon>Pseudomonadati</taxon>
        <taxon>Pseudomonadota</taxon>
        <taxon>Gammaproteobacteria</taxon>
        <taxon>Pseudomonadales</taxon>
        <taxon>Pseudomonadaceae</taxon>
        <taxon>Pseudomonas</taxon>
    </lineage>
</organism>
<comment type="caution">
    <text evidence="1">The sequence shown here is derived from an EMBL/GenBank/DDBJ whole genome shotgun (WGS) entry which is preliminary data.</text>
</comment>
<dbReference type="Proteomes" id="UP000050342">
    <property type="component" value="Unassembled WGS sequence"/>
</dbReference>
<evidence type="ECO:0000313" key="2">
    <source>
        <dbReference type="Proteomes" id="UP000050342"/>
    </source>
</evidence>
<dbReference type="AlphaFoldDB" id="A0A0Q0XCG6"/>
<dbReference type="EMBL" id="LLWH01000017">
    <property type="protein sequence ID" value="KQB55238.1"/>
    <property type="molecule type" value="Genomic_DNA"/>
</dbReference>
<proteinExistence type="predicted"/>